<dbReference type="AlphaFoldDB" id="A0AAD2FEX9"/>
<accession>A0AAD2FEX9</accession>
<dbReference type="EMBL" id="CAKOGP040000313">
    <property type="protein sequence ID" value="CAJ1933876.1"/>
    <property type="molecule type" value="Genomic_DNA"/>
</dbReference>
<comment type="caution">
    <text evidence="1">The sequence shown here is derived from an EMBL/GenBank/DDBJ whole genome shotgun (WGS) entry which is preliminary data.</text>
</comment>
<reference evidence="1" key="1">
    <citation type="submission" date="2023-08" db="EMBL/GenBank/DDBJ databases">
        <authorList>
            <person name="Audoor S."/>
            <person name="Bilcke G."/>
        </authorList>
    </citation>
    <scope>NUCLEOTIDE SEQUENCE</scope>
</reference>
<protein>
    <submittedName>
        <fullName evidence="1">Uncharacterized protein</fullName>
    </submittedName>
</protein>
<evidence type="ECO:0000313" key="1">
    <source>
        <dbReference type="EMBL" id="CAJ1933876.1"/>
    </source>
</evidence>
<gene>
    <name evidence="1" type="ORF">CYCCA115_LOCUS3498</name>
</gene>
<keyword evidence="2" id="KW-1185">Reference proteome</keyword>
<evidence type="ECO:0000313" key="2">
    <source>
        <dbReference type="Proteomes" id="UP001295423"/>
    </source>
</evidence>
<name>A0AAD2FEX9_9STRA</name>
<sequence>MTDRTRFLLSATAFYCFCQIFLLPQFVHSVVVESRLASEILDLNLLPNVQRPILICDAIAQSQRRQWWKHIQTRSKSEMVMVDVQTTSVEDNGGGEEEEEEGEQPLQDALEKVQSSIEQENGEAIYVASIGSSCSTDQLPIYEYCQSFFSDPDILSNFSPYTPMHEQLVISCNQAISTLSSRYYATTILSIGGGPIEYEMEAISQKTIDSYKGTRAITRTWDGDTFNVGWNSGQDILMDDWSDNQRDVVSACIQPGDILIIPKNWWFQSKSQQNIANISVLGRRCGSKEFEELVQHILPSNLANVMLLALEENEDEEKCQMLFDSIKLQNRG</sequence>
<dbReference type="Proteomes" id="UP001295423">
    <property type="component" value="Unassembled WGS sequence"/>
</dbReference>
<proteinExistence type="predicted"/>
<organism evidence="1 2">
    <name type="scientific">Cylindrotheca closterium</name>
    <dbReference type="NCBI Taxonomy" id="2856"/>
    <lineage>
        <taxon>Eukaryota</taxon>
        <taxon>Sar</taxon>
        <taxon>Stramenopiles</taxon>
        <taxon>Ochrophyta</taxon>
        <taxon>Bacillariophyta</taxon>
        <taxon>Bacillariophyceae</taxon>
        <taxon>Bacillariophycidae</taxon>
        <taxon>Bacillariales</taxon>
        <taxon>Bacillariaceae</taxon>
        <taxon>Cylindrotheca</taxon>
    </lineage>
</organism>